<dbReference type="Proteomes" id="UP001633002">
    <property type="component" value="Unassembled WGS sequence"/>
</dbReference>
<feature type="compositionally biased region" description="Basic residues" evidence="1">
    <location>
        <begin position="99"/>
        <end position="116"/>
    </location>
</feature>
<feature type="region of interest" description="Disordered" evidence="1">
    <location>
        <begin position="99"/>
        <end position="125"/>
    </location>
</feature>
<evidence type="ECO:0000313" key="2">
    <source>
        <dbReference type="EMBL" id="KAL3697353.1"/>
    </source>
</evidence>
<gene>
    <name evidence="2" type="ORF">R1sor_011429</name>
</gene>
<evidence type="ECO:0000313" key="3">
    <source>
        <dbReference type="Proteomes" id="UP001633002"/>
    </source>
</evidence>
<dbReference type="EMBL" id="JBJQOH010000002">
    <property type="protein sequence ID" value="KAL3697353.1"/>
    <property type="molecule type" value="Genomic_DNA"/>
</dbReference>
<keyword evidence="3" id="KW-1185">Reference proteome</keyword>
<evidence type="ECO:0000256" key="1">
    <source>
        <dbReference type="SAM" id="MobiDB-lite"/>
    </source>
</evidence>
<name>A0ABD3I0Y0_9MARC</name>
<feature type="region of interest" description="Disordered" evidence="1">
    <location>
        <begin position="1"/>
        <end position="20"/>
    </location>
</feature>
<dbReference type="AlphaFoldDB" id="A0ABD3I0Y0"/>
<sequence length="227" mass="26428">MTGAETGDPSAQGNANVVEDRAGISDHCPVIAELRLEEAATTRIYRKSYTKLSLDDLKDESVRQKVLAAWQNDPPSVTYPRVRWDLAWRRVKSVIKEARRVKKTKRNQPGRSGKHRSNMETETRTGKLIRQPGRIPNCTGMLREKDEAEAQLWRYRSRFRWMTESEAPTNYFFSLWKVNMKQEEISMLQPEDGSVTENREVIRREIGNFYKNFSPKKGKPDERYMSA</sequence>
<evidence type="ECO:0008006" key="4">
    <source>
        <dbReference type="Google" id="ProtNLM"/>
    </source>
</evidence>
<reference evidence="2 3" key="1">
    <citation type="submission" date="2024-09" db="EMBL/GenBank/DDBJ databases">
        <title>Chromosome-scale assembly of Riccia sorocarpa.</title>
        <authorList>
            <person name="Paukszto L."/>
        </authorList>
    </citation>
    <scope>NUCLEOTIDE SEQUENCE [LARGE SCALE GENOMIC DNA]</scope>
    <source>
        <strain evidence="2">LP-2024</strain>
        <tissue evidence="2">Aerial parts of the thallus</tissue>
    </source>
</reference>
<proteinExistence type="predicted"/>
<protein>
    <recommendedName>
        <fullName evidence="4">Endonuclease/exonuclease/phosphatase domain-containing protein</fullName>
    </recommendedName>
</protein>
<accession>A0ABD3I0Y0</accession>
<organism evidence="2 3">
    <name type="scientific">Riccia sorocarpa</name>
    <dbReference type="NCBI Taxonomy" id="122646"/>
    <lineage>
        <taxon>Eukaryota</taxon>
        <taxon>Viridiplantae</taxon>
        <taxon>Streptophyta</taxon>
        <taxon>Embryophyta</taxon>
        <taxon>Marchantiophyta</taxon>
        <taxon>Marchantiopsida</taxon>
        <taxon>Marchantiidae</taxon>
        <taxon>Marchantiales</taxon>
        <taxon>Ricciaceae</taxon>
        <taxon>Riccia</taxon>
    </lineage>
</organism>
<comment type="caution">
    <text evidence="2">The sequence shown here is derived from an EMBL/GenBank/DDBJ whole genome shotgun (WGS) entry which is preliminary data.</text>
</comment>